<protein>
    <submittedName>
        <fullName evidence="1">Uncharacterized protein</fullName>
    </submittedName>
</protein>
<keyword evidence="2" id="KW-1185">Reference proteome</keyword>
<dbReference type="AlphaFoldDB" id="A0A067R5B9"/>
<organism evidence="1 2">
    <name type="scientific">Zootermopsis nevadensis</name>
    <name type="common">Dampwood termite</name>
    <dbReference type="NCBI Taxonomy" id="136037"/>
    <lineage>
        <taxon>Eukaryota</taxon>
        <taxon>Metazoa</taxon>
        <taxon>Ecdysozoa</taxon>
        <taxon>Arthropoda</taxon>
        <taxon>Hexapoda</taxon>
        <taxon>Insecta</taxon>
        <taxon>Pterygota</taxon>
        <taxon>Neoptera</taxon>
        <taxon>Polyneoptera</taxon>
        <taxon>Dictyoptera</taxon>
        <taxon>Blattodea</taxon>
        <taxon>Blattoidea</taxon>
        <taxon>Termitoidae</taxon>
        <taxon>Termopsidae</taxon>
        <taxon>Zootermopsis</taxon>
    </lineage>
</organism>
<proteinExistence type="predicted"/>
<accession>A0A067R5B9</accession>
<dbReference type="InParanoid" id="A0A067R5B9"/>
<evidence type="ECO:0000313" key="1">
    <source>
        <dbReference type="EMBL" id="KDR18475.1"/>
    </source>
</evidence>
<name>A0A067R5B9_ZOONE</name>
<gene>
    <name evidence="1" type="ORF">L798_07479</name>
</gene>
<sequence>MGSKFQQVVRHRDRLRNVGLPRLTESFECVKSFLVIEEHGLVTLSSPEITTGWFGSRKLILLSDCRDSNKYSM</sequence>
<evidence type="ECO:0000313" key="2">
    <source>
        <dbReference type="Proteomes" id="UP000027135"/>
    </source>
</evidence>
<dbReference type="Proteomes" id="UP000027135">
    <property type="component" value="Unassembled WGS sequence"/>
</dbReference>
<reference evidence="1 2" key="1">
    <citation type="journal article" date="2014" name="Nat. Commun.">
        <title>Molecular traces of alternative social organization in a termite genome.</title>
        <authorList>
            <person name="Terrapon N."/>
            <person name="Li C."/>
            <person name="Robertson H.M."/>
            <person name="Ji L."/>
            <person name="Meng X."/>
            <person name="Booth W."/>
            <person name="Chen Z."/>
            <person name="Childers C.P."/>
            <person name="Glastad K.M."/>
            <person name="Gokhale K."/>
            <person name="Gowin J."/>
            <person name="Gronenberg W."/>
            <person name="Hermansen R.A."/>
            <person name="Hu H."/>
            <person name="Hunt B.G."/>
            <person name="Huylmans A.K."/>
            <person name="Khalil S.M."/>
            <person name="Mitchell R.D."/>
            <person name="Munoz-Torres M.C."/>
            <person name="Mustard J.A."/>
            <person name="Pan H."/>
            <person name="Reese J.T."/>
            <person name="Scharf M.E."/>
            <person name="Sun F."/>
            <person name="Vogel H."/>
            <person name="Xiao J."/>
            <person name="Yang W."/>
            <person name="Yang Z."/>
            <person name="Yang Z."/>
            <person name="Zhou J."/>
            <person name="Zhu J."/>
            <person name="Brent C.S."/>
            <person name="Elsik C.G."/>
            <person name="Goodisman M.A."/>
            <person name="Liberles D.A."/>
            <person name="Roe R.M."/>
            <person name="Vargo E.L."/>
            <person name="Vilcinskas A."/>
            <person name="Wang J."/>
            <person name="Bornberg-Bauer E."/>
            <person name="Korb J."/>
            <person name="Zhang G."/>
            <person name="Liebig J."/>
        </authorList>
    </citation>
    <scope>NUCLEOTIDE SEQUENCE [LARGE SCALE GENOMIC DNA]</scope>
    <source>
        <tissue evidence="1">Whole organism</tissue>
    </source>
</reference>
<dbReference type="EMBL" id="KK852686">
    <property type="protein sequence ID" value="KDR18475.1"/>
    <property type="molecule type" value="Genomic_DNA"/>
</dbReference>